<dbReference type="OrthoDB" id="9805408at2"/>
<feature type="site" description="Could be important to modulate the pK values of the two catalytic cysteine residues" evidence="8">
    <location>
        <position position="173"/>
    </location>
</feature>
<comment type="caution">
    <text evidence="8">Lacks conserved residue(s) required for the propagation of feature annotation.</text>
</comment>
<dbReference type="EC" id="5.1.1.7" evidence="3 8"/>
<feature type="active site" description="Proton donor" evidence="8">
    <location>
        <position position="84"/>
    </location>
</feature>
<dbReference type="HAMAP" id="MF_00197">
    <property type="entry name" value="DAP_epimerase"/>
    <property type="match status" value="1"/>
</dbReference>
<evidence type="ECO:0000313" key="11">
    <source>
        <dbReference type="Proteomes" id="UP000316181"/>
    </source>
</evidence>
<feature type="binding site" evidence="8">
    <location>
        <begin position="85"/>
        <end position="86"/>
    </location>
    <ligand>
        <name>substrate</name>
    </ligand>
</feature>
<feature type="binding site" evidence="8">
    <location>
        <position position="204"/>
    </location>
    <ligand>
        <name>substrate</name>
    </ligand>
</feature>
<dbReference type="SUPFAM" id="SSF54506">
    <property type="entry name" value="Diaminopimelate epimerase-like"/>
    <property type="match status" value="2"/>
</dbReference>
<dbReference type="GO" id="GO:0005829">
    <property type="term" value="C:cytosol"/>
    <property type="evidence" value="ECO:0007669"/>
    <property type="project" value="TreeGrafter"/>
</dbReference>
<comment type="pathway">
    <text evidence="1 8">Amino-acid biosynthesis; L-lysine biosynthesis via DAP pathway; DL-2,6-diaminopimelate from LL-2,6-diaminopimelate: step 1/1.</text>
</comment>
<dbReference type="AlphaFoldDB" id="A0A542SLH9"/>
<dbReference type="EMBL" id="VFNV01000001">
    <property type="protein sequence ID" value="TQK75472.1"/>
    <property type="molecule type" value="Genomic_DNA"/>
</dbReference>
<evidence type="ECO:0000256" key="2">
    <source>
        <dbReference type="ARBA" id="ARBA00010219"/>
    </source>
</evidence>
<dbReference type="Pfam" id="PF01678">
    <property type="entry name" value="DAP_epimerase"/>
    <property type="match status" value="2"/>
</dbReference>
<evidence type="ECO:0000256" key="3">
    <source>
        <dbReference type="ARBA" id="ARBA00013080"/>
    </source>
</evidence>
<evidence type="ECO:0000256" key="5">
    <source>
        <dbReference type="ARBA" id="ARBA00023154"/>
    </source>
</evidence>
<name>A0A542SLH9_9MICO</name>
<evidence type="ECO:0000256" key="4">
    <source>
        <dbReference type="ARBA" id="ARBA00022605"/>
    </source>
</evidence>
<evidence type="ECO:0000313" key="10">
    <source>
        <dbReference type="EMBL" id="TQK75472.1"/>
    </source>
</evidence>
<dbReference type="GO" id="GO:0009089">
    <property type="term" value="P:lysine biosynthetic process via diaminopimelate"/>
    <property type="evidence" value="ECO:0007669"/>
    <property type="project" value="UniProtKB-UniRule"/>
</dbReference>
<comment type="catalytic activity">
    <reaction evidence="7 8">
        <text>(2S,6S)-2,6-diaminopimelate = meso-2,6-diaminopimelate</text>
        <dbReference type="Rhea" id="RHEA:15393"/>
        <dbReference type="ChEBI" id="CHEBI:57609"/>
        <dbReference type="ChEBI" id="CHEBI:57791"/>
        <dbReference type="EC" id="5.1.1.7"/>
    </reaction>
</comment>
<comment type="subcellular location">
    <subcellularLocation>
        <location evidence="8">Cytoplasm</location>
    </subcellularLocation>
</comment>
<comment type="function">
    <text evidence="8">Catalyzes the stereoinversion of LL-2,6-diaminopimelate (L,L-DAP) to meso-diaminopimelate (meso-DAP), a precursor of L-lysine and an essential component of the bacterial peptidoglycan.</text>
</comment>
<dbReference type="Proteomes" id="UP000316181">
    <property type="component" value="Unassembled WGS sequence"/>
</dbReference>
<feature type="site" description="Could be important to modulate the pK values of the two catalytic cysteine residues" evidence="8">
    <location>
        <position position="227"/>
    </location>
</feature>
<dbReference type="GO" id="GO:0008837">
    <property type="term" value="F:diaminopimelate epimerase activity"/>
    <property type="evidence" value="ECO:0007669"/>
    <property type="project" value="UniProtKB-UniRule"/>
</dbReference>
<feature type="active site" description="Proton acceptor" evidence="8">
    <location>
        <position position="236"/>
    </location>
</feature>
<dbReference type="UniPathway" id="UPA00034">
    <property type="reaction ID" value="UER00025"/>
</dbReference>
<keyword evidence="8" id="KW-0963">Cytoplasm</keyword>
<keyword evidence="4 8" id="KW-0028">Amino-acid biosynthesis</keyword>
<comment type="caution">
    <text evidence="10">The sequence shown here is derived from an EMBL/GenBank/DDBJ whole genome shotgun (WGS) entry which is preliminary data.</text>
</comment>
<evidence type="ECO:0000256" key="1">
    <source>
        <dbReference type="ARBA" id="ARBA00005196"/>
    </source>
</evidence>
<feature type="binding site" evidence="8">
    <location>
        <position position="75"/>
    </location>
    <ligand>
        <name>substrate</name>
    </ligand>
</feature>
<feature type="binding site" evidence="8">
    <location>
        <position position="14"/>
    </location>
    <ligand>
        <name>substrate</name>
    </ligand>
</feature>
<evidence type="ECO:0000256" key="9">
    <source>
        <dbReference type="PROSITE-ProRule" id="PRU10125"/>
    </source>
</evidence>
<dbReference type="InterPro" id="IPR001653">
    <property type="entry name" value="DAP_epimerase_DapF"/>
</dbReference>
<feature type="binding site" evidence="8">
    <location>
        <begin position="227"/>
        <end position="228"/>
    </location>
    <ligand>
        <name>substrate</name>
    </ligand>
</feature>
<evidence type="ECO:0000256" key="8">
    <source>
        <dbReference type="HAMAP-Rule" id="MF_00197"/>
    </source>
</evidence>
<reference evidence="10 11" key="1">
    <citation type="submission" date="2019-06" db="EMBL/GenBank/DDBJ databases">
        <title>Sequencing the genomes of 1000 actinobacteria strains.</title>
        <authorList>
            <person name="Klenk H.-P."/>
        </authorList>
    </citation>
    <scope>NUCLEOTIDE SEQUENCE [LARGE SCALE GENOMIC DNA]</scope>
    <source>
        <strain evidence="10 11">DSM 10596</strain>
    </source>
</reference>
<evidence type="ECO:0000256" key="7">
    <source>
        <dbReference type="ARBA" id="ARBA00051712"/>
    </source>
</evidence>
<feature type="binding site" evidence="8">
    <location>
        <begin position="237"/>
        <end position="238"/>
    </location>
    <ligand>
        <name>substrate</name>
    </ligand>
</feature>
<comment type="subunit">
    <text evidence="8">Homodimer.</text>
</comment>
<dbReference type="RefSeq" id="WP_142110879.1">
    <property type="nucleotide sequence ID" value="NZ_BAAATB010000005.1"/>
</dbReference>
<dbReference type="Gene3D" id="3.10.310.10">
    <property type="entry name" value="Diaminopimelate Epimerase, Chain A, domain 1"/>
    <property type="match status" value="2"/>
</dbReference>
<accession>A0A542SLH9</accession>
<dbReference type="PANTHER" id="PTHR31689:SF0">
    <property type="entry name" value="DIAMINOPIMELATE EPIMERASE"/>
    <property type="match status" value="1"/>
</dbReference>
<proteinExistence type="inferred from homology"/>
<dbReference type="InterPro" id="IPR018510">
    <property type="entry name" value="DAP_epimerase_AS"/>
</dbReference>
<comment type="similarity">
    <text evidence="2 8">Belongs to the diaminopimelate epimerase family.</text>
</comment>
<gene>
    <name evidence="8" type="primary">dapF</name>
    <name evidence="10" type="ORF">FB389_0099</name>
</gene>
<keyword evidence="11" id="KW-1185">Reference proteome</keyword>
<protein>
    <recommendedName>
        <fullName evidence="3 8">Diaminopimelate epimerase</fullName>
        <shortName evidence="8">DAP epimerase</shortName>
        <ecNumber evidence="3 8">5.1.1.7</ecNumber>
    </recommendedName>
    <alternativeName>
        <fullName evidence="8">PLP-independent amino acid racemase</fullName>
    </alternativeName>
</protein>
<dbReference type="PROSITE" id="PS01326">
    <property type="entry name" value="DAP_EPIMERASE"/>
    <property type="match status" value="1"/>
</dbReference>
<organism evidence="10 11">
    <name type="scientific">Rarobacter incanus</name>
    <dbReference type="NCBI Taxonomy" id="153494"/>
    <lineage>
        <taxon>Bacteria</taxon>
        <taxon>Bacillati</taxon>
        <taxon>Actinomycetota</taxon>
        <taxon>Actinomycetes</taxon>
        <taxon>Micrococcales</taxon>
        <taxon>Rarobacteraceae</taxon>
        <taxon>Rarobacter</taxon>
    </lineage>
</organism>
<sequence length="298" mass="31007">MTRIQAAKGHGTKNDFVLVFDPHGDIEIDESLVRKLTDRRAGIGGDGLIRLIRTDALGDEATLQGDATWFMDYRNADGSIAQMCGNGVRVVAAFYEHLGLGDVAREPLAVGTRAGVKTVTKDSQSSWYSVDMGPASLTYGDAARSRGADSEVVADGLGMAPRAALSVDMGNPHTVVALATPHELVGLDLGSQPAVTPVPKDGSNVEFAAILDPPRAGVGHASMRVFERGVGETQSCGTGACAVAVALHEWGGPSSPRTWRIDVPGGSVEVDLSNPATVVLSGPARIVADLDIDLTQLG</sequence>
<keyword evidence="5 8" id="KW-0457">Lysine biosynthesis</keyword>
<feature type="binding site" evidence="8">
    <location>
        <position position="171"/>
    </location>
    <ligand>
        <name>substrate</name>
    </ligand>
</feature>
<feature type="active site" evidence="9">
    <location>
        <position position="84"/>
    </location>
</feature>
<dbReference type="NCBIfam" id="TIGR00652">
    <property type="entry name" value="DapF"/>
    <property type="match status" value="1"/>
</dbReference>
<keyword evidence="6 8" id="KW-0413">Isomerase</keyword>
<evidence type="ECO:0000256" key="6">
    <source>
        <dbReference type="ARBA" id="ARBA00023235"/>
    </source>
</evidence>
<dbReference type="PANTHER" id="PTHR31689">
    <property type="entry name" value="DIAMINOPIMELATE EPIMERASE, CHLOROPLASTIC"/>
    <property type="match status" value="1"/>
</dbReference>